<name>A0A2Z7D021_9LAMI</name>
<dbReference type="AlphaFoldDB" id="A0A2Z7D021"/>
<dbReference type="Proteomes" id="UP000250235">
    <property type="component" value="Unassembled WGS sequence"/>
</dbReference>
<gene>
    <name evidence="1" type="ORF">F511_26768</name>
</gene>
<proteinExistence type="predicted"/>
<accession>A0A2Z7D021</accession>
<dbReference type="GO" id="GO:0016740">
    <property type="term" value="F:transferase activity"/>
    <property type="evidence" value="ECO:0007669"/>
    <property type="project" value="UniProtKB-KW"/>
</dbReference>
<evidence type="ECO:0000313" key="2">
    <source>
        <dbReference type="Proteomes" id="UP000250235"/>
    </source>
</evidence>
<organism evidence="1 2">
    <name type="scientific">Dorcoceras hygrometricum</name>
    <dbReference type="NCBI Taxonomy" id="472368"/>
    <lineage>
        <taxon>Eukaryota</taxon>
        <taxon>Viridiplantae</taxon>
        <taxon>Streptophyta</taxon>
        <taxon>Embryophyta</taxon>
        <taxon>Tracheophyta</taxon>
        <taxon>Spermatophyta</taxon>
        <taxon>Magnoliopsida</taxon>
        <taxon>eudicotyledons</taxon>
        <taxon>Gunneridae</taxon>
        <taxon>Pentapetalae</taxon>
        <taxon>asterids</taxon>
        <taxon>lamiids</taxon>
        <taxon>Lamiales</taxon>
        <taxon>Gesneriaceae</taxon>
        <taxon>Didymocarpoideae</taxon>
        <taxon>Trichosporeae</taxon>
        <taxon>Loxocarpinae</taxon>
        <taxon>Dorcoceras</taxon>
    </lineage>
</organism>
<evidence type="ECO:0000313" key="1">
    <source>
        <dbReference type="EMBL" id="KZV52555.1"/>
    </source>
</evidence>
<sequence length="162" mass="17716">MCARLIPRRAQEPARWPRLVARRRATLGATSRKVVEREQQQWLDVGRLSLVGWTSGACRAMAGRRALVAHLGWTSGASSARGGLSMIAAPRDGGRPAVARWCCWMCRSRAKIAGRRGATLRAAVRRAWRNVARLPLANFVVAAAGRAPLRRSSGDVVTADFF</sequence>
<protein>
    <submittedName>
        <fullName evidence="1">7-deoxyloganetin glucosyltransferase</fullName>
    </submittedName>
</protein>
<reference evidence="1 2" key="1">
    <citation type="journal article" date="2015" name="Proc. Natl. Acad. Sci. U.S.A.">
        <title>The resurrection genome of Boea hygrometrica: A blueprint for survival of dehydration.</title>
        <authorList>
            <person name="Xiao L."/>
            <person name="Yang G."/>
            <person name="Zhang L."/>
            <person name="Yang X."/>
            <person name="Zhao S."/>
            <person name="Ji Z."/>
            <person name="Zhou Q."/>
            <person name="Hu M."/>
            <person name="Wang Y."/>
            <person name="Chen M."/>
            <person name="Xu Y."/>
            <person name="Jin H."/>
            <person name="Xiao X."/>
            <person name="Hu G."/>
            <person name="Bao F."/>
            <person name="Hu Y."/>
            <person name="Wan P."/>
            <person name="Li L."/>
            <person name="Deng X."/>
            <person name="Kuang T."/>
            <person name="Xiang C."/>
            <person name="Zhu J.K."/>
            <person name="Oliver M.J."/>
            <person name="He Y."/>
        </authorList>
    </citation>
    <scope>NUCLEOTIDE SEQUENCE [LARGE SCALE GENOMIC DNA]</scope>
    <source>
        <strain evidence="2">cv. XS01</strain>
    </source>
</reference>
<keyword evidence="1" id="KW-0808">Transferase</keyword>
<dbReference type="EMBL" id="KQ991039">
    <property type="protein sequence ID" value="KZV52555.1"/>
    <property type="molecule type" value="Genomic_DNA"/>
</dbReference>
<keyword evidence="2" id="KW-1185">Reference proteome</keyword>